<reference evidence="1 2" key="1">
    <citation type="submission" date="2018-06" db="EMBL/GenBank/DDBJ databases">
        <title>Genomic Encyclopedia of Archaeal and Bacterial Type Strains, Phase II (KMG-II): from individual species to whole genera.</title>
        <authorList>
            <person name="Goeker M."/>
        </authorList>
    </citation>
    <scope>NUCLEOTIDE SEQUENCE [LARGE SCALE GENOMIC DNA]</scope>
    <source>
        <strain evidence="1 2">DSM 19830</strain>
    </source>
</reference>
<dbReference type="RefSeq" id="WP_111319820.1">
    <property type="nucleotide sequence ID" value="NZ_QKZT01000010.1"/>
</dbReference>
<dbReference type="Proteomes" id="UP000248882">
    <property type="component" value="Unassembled WGS sequence"/>
</dbReference>
<evidence type="ECO:0000313" key="2">
    <source>
        <dbReference type="Proteomes" id="UP000248882"/>
    </source>
</evidence>
<name>A0A2W7QSG6_9BACT</name>
<dbReference type="OrthoDB" id="8444443at2"/>
<gene>
    <name evidence="1" type="ORF">LV85_02483</name>
</gene>
<comment type="caution">
    <text evidence="1">The sequence shown here is derived from an EMBL/GenBank/DDBJ whole genome shotgun (WGS) entry which is preliminary data.</text>
</comment>
<organism evidence="1 2">
    <name type="scientific">Algoriphagus chordae</name>
    <dbReference type="NCBI Taxonomy" id="237019"/>
    <lineage>
        <taxon>Bacteria</taxon>
        <taxon>Pseudomonadati</taxon>
        <taxon>Bacteroidota</taxon>
        <taxon>Cytophagia</taxon>
        <taxon>Cytophagales</taxon>
        <taxon>Cyclobacteriaceae</taxon>
        <taxon>Algoriphagus</taxon>
    </lineage>
</organism>
<accession>A0A2W7QSG6</accession>
<proteinExistence type="predicted"/>
<dbReference type="EMBL" id="QKZT01000010">
    <property type="protein sequence ID" value="PZX50941.1"/>
    <property type="molecule type" value="Genomic_DNA"/>
</dbReference>
<evidence type="ECO:0000313" key="1">
    <source>
        <dbReference type="EMBL" id="PZX50941.1"/>
    </source>
</evidence>
<protein>
    <submittedName>
        <fullName evidence="1">Uncharacterized protein</fullName>
    </submittedName>
</protein>
<keyword evidence="2" id="KW-1185">Reference proteome</keyword>
<sequence length="1823" mass="197964">MEKDQLELLLSEIFGHLKADKASDKKQWEEGIPLLAKSLLIQDSSEIKPESFSFERSEIFLQDRIPKEKIELIRKEAEKVAVKAASETIKETVDPVEKRTLSKEAIKAASKKEEEKKAVLKKATIAADPGLKAFVREVPVRSTQIRASVPDWAAGAKVEKTIGPLTKLDGRVIMIDFFRITKLIGIYQQNSNLPVLLFKASFLESQIKAVNAPPIEVAKIYDVVAGSFYIRADMLASNASTTRYAGLKVKGGKIQLSANPVLQGDKLVLAANTSVQVQLEVDQTPDAVNAKKKHGKDAFEAKVQNPDSLKFAFSGASKAQISESSPAQWSVYGQTASFSKANKAPVYNNQLSRVLIPYACSESEFSPKKQVSPMVEIQESAAVSSSWWAIPAPALDISAPLEVAGSGGMLQELKTGLKFKWTGLQGKNLKLEKPQILVENGRIGITDLLSNGDGAFQELAHWKDDLNAYGTSVSLALNKSAMFMYNSLAEGTEMLVALANTQIKVDRPLQVNGHPVAVKTKNSALVLAGSDDKNLIYIWDDNILWDNKLPFENVPDFKSIAIALENALFTLSPVNGAIVFGECNADWTKIIKSQTFLVFGMLSYMPTLPDPYVANLGILSKQFGRKTAGIKGIQSWLVCQISQEPVDGKDDKVHVNFHFTPGNSTAATASPAATSVGSLSSSAVMGLSQLKSTEGRVETLKLKADTGRLAASDNSLPPYGDQLEPFTRPYEADYFVLLDVSSNANQLGVSLGLYRDQRLTTGVARNVSESEATISQTGNQIISVEGMEVIAQGAMTRLFMMPQVAWEPVFNLTAPGKNKPGDPPALFNYYQNDGGPTRLMNNHHERIAISPKPLVDFILEKYQQKQTPVSALFTLPFGLRAKADLSHTNAKETIKPQLDQVRPNFPNEMQGGIQIRATAGDYGKKEPGEPKKDDLPMFAGFTVQLANVLKADGTLSGASTLGDSVTRIFNTEFFVNPGSPNIINERGVPLSKIDFTGYGASTFSNWLSPSAAIAQTSQARFDIMLGRTGHEVIQVKSLVYPWGIRVVRTITIFRTSSGFIYRTDSGWQPESDGIFDFRAKYIDEEFPGALQDKARYELHPGTLRGLYNITNIKEDGSIADFVTYNNIAIGKNYIDETGDIIPNSETSEGKTYLEQEVRCTPVYFDADVAIENLVQGHKNGKTPAKKILGYVQLSPPGIPLTPSQHKALLDLQGGTIGGDIDCVMDVGGTGQLMQINRFDISHAEKPGNAANEPIFVAATRGSVLLPKDGSWSMVQHETGSGDVTPLPPHIPIPLIRIGEWQKEVVVKATDVNNNLVRLAHPMEILRNPEAATVNYGFLQSTATQKALFLTPSYKKGVSKLMSKTPPIFSDAYKLMNGSSIFPNVGDAYSNFGKAMALLDGIDEDGNAVKAFIENAAKDGGKKVLEIMEITAKEEAGKIVDKGFKLLSGEANSALNKALAFDVPNFDPLYLVNMDALKIYIEYKAGKKEGDTTTYVDSKLNFDVDSFANDLTDTWKSKVNNVAMVVDLGSFERLMTIKGNFDAGKGKESGYAGDKDNPGPLDGIPLPEVEFSDALQPVIELLQMLAALSTGDYGAVMRKGLQIAMSNAGEIWEYKFEATKEIPLIRFPPEDSVYNSPQCPLRLEAGLALGVYFNAALKVTTDPAQLLPTAGGFVQFNGGLEVMCVTVGAATIYAVGSVEVKIACDTKIGPSLMLKFGFGANISVGLPVVGNVSVTYMVGCEMYADANVIEITAFMLFKGHANLLGGIVSVTIYIEASGTMKRIAEPAPGRTDCTASVTFGLDISICFIINISFEETWQESRQIA</sequence>